<comment type="cofactor">
    <cofactor evidence="5">
        <name>FAD</name>
        <dbReference type="ChEBI" id="CHEBI:57692"/>
    </cofactor>
    <text evidence="5">Binds 1 FAD per subunit.</text>
</comment>
<dbReference type="NCBIfam" id="TIGR01813">
    <property type="entry name" value="flavo_cyto_c"/>
    <property type="match status" value="1"/>
</dbReference>
<comment type="cofactor">
    <cofactor evidence="5">
        <name>FMN</name>
        <dbReference type="ChEBI" id="CHEBI:58210"/>
    </cofactor>
    <text evidence="5">Binds 1 or 2 FMN covalently per subunit.</text>
</comment>
<dbReference type="eggNOG" id="COG1053">
    <property type="taxonomic scope" value="Bacteria"/>
</dbReference>
<feature type="domain" description="FMN-binding" evidence="7">
    <location>
        <begin position="15"/>
        <end position="89"/>
    </location>
</feature>
<name>E3H8U2_ILYPC</name>
<dbReference type="KEGG" id="ipo:Ilyop_1577"/>
<dbReference type="RefSeq" id="WP_013388023.1">
    <property type="nucleotide sequence ID" value="NC_014632.1"/>
</dbReference>
<feature type="coiled-coil region" evidence="6">
    <location>
        <begin position="79"/>
        <end position="106"/>
    </location>
</feature>
<keyword evidence="4 5" id="KW-0560">Oxidoreductase</keyword>
<dbReference type="SUPFAM" id="SSF51905">
    <property type="entry name" value="FAD/NAD(P)-binding domain"/>
    <property type="match status" value="1"/>
</dbReference>
<dbReference type="OrthoDB" id="9806724at2"/>
<dbReference type="Gene3D" id="3.90.1010.20">
    <property type="match status" value="1"/>
</dbReference>
<protein>
    <recommendedName>
        <fullName evidence="5">Urocanate reductase</fullName>
        <ecNumber evidence="5">1.3.99.33</ecNumber>
    </recommendedName>
</protein>
<comment type="similarity">
    <text evidence="1 5">Belongs to the FAD-dependent oxidoreductase 2 family. FRD/SDH subfamily.</text>
</comment>
<accession>E3H8U2</accession>
<evidence type="ECO:0000256" key="3">
    <source>
        <dbReference type="ARBA" id="ARBA00022827"/>
    </source>
</evidence>
<dbReference type="PANTHER" id="PTHR43400:SF7">
    <property type="entry name" value="FAD-DEPENDENT OXIDOREDUCTASE 2 FAD BINDING DOMAIN-CONTAINING PROTEIN"/>
    <property type="match status" value="1"/>
</dbReference>
<dbReference type="Pfam" id="PF00890">
    <property type="entry name" value="FAD_binding_2"/>
    <property type="match status" value="1"/>
</dbReference>
<evidence type="ECO:0000256" key="5">
    <source>
        <dbReference type="RuleBase" id="RU366062"/>
    </source>
</evidence>
<dbReference type="GO" id="GO:0016491">
    <property type="term" value="F:oxidoreductase activity"/>
    <property type="evidence" value="ECO:0007669"/>
    <property type="project" value="UniProtKB-KW"/>
</dbReference>
<dbReference type="InterPro" id="IPR003953">
    <property type="entry name" value="FAD-dep_OxRdtase_2_FAD-bd"/>
</dbReference>
<evidence type="ECO:0000256" key="1">
    <source>
        <dbReference type="ARBA" id="ARBA00008040"/>
    </source>
</evidence>
<gene>
    <name evidence="8" type="ordered locus">Ilyop_1577</name>
</gene>
<keyword evidence="9" id="KW-1185">Reference proteome</keyword>
<dbReference type="InterPro" id="IPR036188">
    <property type="entry name" value="FAD/NAD-bd_sf"/>
</dbReference>
<dbReference type="Gene3D" id="3.50.50.60">
    <property type="entry name" value="FAD/NAD(P)-binding domain"/>
    <property type="match status" value="1"/>
</dbReference>
<evidence type="ECO:0000256" key="6">
    <source>
        <dbReference type="SAM" id="Coils"/>
    </source>
</evidence>
<evidence type="ECO:0000313" key="9">
    <source>
        <dbReference type="Proteomes" id="UP000006875"/>
    </source>
</evidence>
<dbReference type="InterPro" id="IPR007329">
    <property type="entry name" value="FMN-bd"/>
</dbReference>
<dbReference type="GO" id="GO:0016020">
    <property type="term" value="C:membrane"/>
    <property type="evidence" value="ECO:0007669"/>
    <property type="project" value="InterPro"/>
</dbReference>
<dbReference type="EMBL" id="CP002281">
    <property type="protein sequence ID" value="ADO83356.1"/>
    <property type="molecule type" value="Genomic_DNA"/>
</dbReference>
<keyword evidence="6" id="KW-0175">Coiled coil</keyword>
<evidence type="ECO:0000256" key="2">
    <source>
        <dbReference type="ARBA" id="ARBA00022630"/>
    </source>
</evidence>
<dbReference type="eggNOG" id="COG3976">
    <property type="taxonomic scope" value="Bacteria"/>
</dbReference>
<dbReference type="Pfam" id="PF04205">
    <property type="entry name" value="FMN_bind"/>
    <property type="match status" value="1"/>
</dbReference>
<dbReference type="InterPro" id="IPR010960">
    <property type="entry name" value="Flavocytochrome_c"/>
</dbReference>
<evidence type="ECO:0000256" key="4">
    <source>
        <dbReference type="ARBA" id="ARBA00023002"/>
    </source>
</evidence>
<dbReference type="AlphaFoldDB" id="E3H8U2"/>
<dbReference type="PANTHER" id="PTHR43400">
    <property type="entry name" value="FUMARATE REDUCTASE"/>
    <property type="match status" value="1"/>
</dbReference>
<dbReference type="SMART" id="SM00900">
    <property type="entry name" value="FMN_bind"/>
    <property type="match status" value="1"/>
</dbReference>
<comment type="catalytic activity">
    <reaction evidence="5">
        <text>dihydrourocanate + A = urocanate + AH2</text>
        <dbReference type="Rhea" id="RHEA:36059"/>
        <dbReference type="ChEBI" id="CHEBI:13193"/>
        <dbReference type="ChEBI" id="CHEBI:17499"/>
        <dbReference type="ChEBI" id="CHEBI:27247"/>
        <dbReference type="ChEBI" id="CHEBI:72991"/>
        <dbReference type="EC" id="1.3.99.33"/>
    </reaction>
</comment>
<keyword evidence="2 5" id="KW-0285">Flavoprotein</keyword>
<dbReference type="HOGENOM" id="CLU_011398_4_0_0"/>
<dbReference type="GO" id="GO:0010181">
    <property type="term" value="F:FMN binding"/>
    <property type="evidence" value="ECO:0007669"/>
    <property type="project" value="InterPro"/>
</dbReference>
<organism evidence="8 9">
    <name type="scientific">Ilyobacter polytropus (strain ATCC 51220 / DSM 2926 / LMG 16218 / CuHBu1)</name>
    <dbReference type="NCBI Taxonomy" id="572544"/>
    <lineage>
        <taxon>Bacteria</taxon>
        <taxon>Fusobacteriati</taxon>
        <taxon>Fusobacteriota</taxon>
        <taxon>Fusobacteriia</taxon>
        <taxon>Fusobacteriales</taxon>
        <taxon>Fusobacteriaceae</taxon>
        <taxon>Ilyobacter</taxon>
    </lineage>
</organism>
<dbReference type="STRING" id="572544.Ilyop_1577"/>
<reference evidence="8 9" key="1">
    <citation type="journal article" date="2010" name="Stand. Genomic Sci.">
        <title>Complete genome sequence of Ilyobacter polytropus type strain (CuHbu1).</title>
        <authorList>
            <person name="Sikorski J."/>
            <person name="Chertkov O."/>
            <person name="Lapidus A."/>
            <person name="Nolan M."/>
            <person name="Lucas S."/>
            <person name="Del Rio T.G."/>
            <person name="Tice H."/>
            <person name="Cheng J.F."/>
            <person name="Tapia R."/>
            <person name="Han C."/>
            <person name="Goodwin L."/>
            <person name="Pitluck S."/>
            <person name="Liolios K."/>
            <person name="Ivanova N."/>
            <person name="Mavromatis K."/>
            <person name="Mikhailova N."/>
            <person name="Pati A."/>
            <person name="Chen A."/>
            <person name="Palaniappan K."/>
            <person name="Land M."/>
            <person name="Hauser L."/>
            <person name="Chang Y.J."/>
            <person name="Jeffries C.D."/>
            <person name="Brambilla E."/>
            <person name="Yasawong M."/>
            <person name="Rohde M."/>
            <person name="Pukall R."/>
            <person name="Spring S."/>
            <person name="Goker M."/>
            <person name="Woyke T."/>
            <person name="Bristow J."/>
            <person name="Eisen J.A."/>
            <person name="Markowitz V."/>
            <person name="Hugenholtz P."/>
            <person name="Kyrpides N.C."/>
            <person name="Klenk H.P."/>
        </authorList>
    </citation>
    <scope>NUCLEOTIDE SEQUENCE [LARGE SCALE GENOMIC DNA]</scope>
    <source>
        <strain evidence="9">ATCC 51220 / DSM 2926 / LMG 16218 / CuHBu1</strain>
    </source>
</reference>
<evidence type="ECO:0000259" key="7">
    <source>
        <dbReference type="SMART" id="SM00900"/>
    </source>
</evidence>
<proteinExistence type="inferred from homology"/>
<evidence type="ECO:0000313" key="8">
    <source>
        <dbReference type="EMBL" id="ADO83356.1"/>
    </source>
</evidence>
<keyword evidence="3 5" id="KW-0274">FAD</keyword>
<sequence>MKKLNDGKFYGSGIGYGGDIKLSLDIKDGKISKIDFLEHNETPVISDPAFDNVPSKIIEKNSILVPNVSGCSVSSRGIREAVKNALVEAGGDIETLENEILQSENLEKIAVGKNILKEKEEFDVVIVGAGGAGLAASISAAKKGASVVVLEKTAAVGGNTLVSMGGVNIPGNAAQRLKKLNDSHEIYFNDALTGGDGENNQELLKILSENALPTYEWLKEEVGVKFKEGELIHFGGHSVPRAAVFKGKYAVELITKLKKKALSLGVDIRTGVKAEKFIVKDSRVEGITASIGGSKVNFMGSKGVIMTTGGFSGNIEMRKKYNPELDERYKTTNQSGITGDGHVMCEEVQAGFVHMDYIQTFPISNPRTGALSHVGGSRFDGAILINKQGKRFVEELERRDVVSNGILSQEGGVAYLLWGQEIEKVANRTQSCKTEVAALKRENLFCQGDLKECGDFMGIDTEAIVETLERYNGFVASGKDEEFSRRGDLLPIQEGPYYIQAVAPAVHHTMGGVTVDDKNHVMDIEKRPIPGLFAAGEIVGGIHGTNRLGGNAITDILVFGKRAGENIMND</sequence>
<dbReference type="Gene3D" id="3.90.700.10">
    <property type="entry name" value="Succinate dehydrogenase/fumarate reductase flavoprotein, catalytic domain"/>
    <property type="match status" value="1"/>
</dbReference>
<dbReference type="SUPFAM" id="SSF56425">
    <property type="entry name" value="Succinate dehydrogenase/fumarate reductase flavoprotein, catalytic domain"/>
    <property type="match status" value="1"/>
</dbReference>
<dbReference type="PRINTS" id="PR00368">
    <property type="entry name" value="FADPNR"/>
</dbReference>
<dbReference type="InterPro" id="IPR050315">
    <property type="entry name" value="FAD-oxidoreductase_2"/>
</dbReference>
<dbReference type="PRINTS" id="PR00411">
    <property type="entry name" value="PNDRDTASEI"/>
</dbReference>
<dbReference type="Proteomes" id="UP000006875">
    <property type="component" value="Chromosome"/>
</dbReference>
<dbReference type="InterPro" id="IPR027477">
    <property type="entry name" value="Succ_DH/fumarate_Rdtase_cat_sf"/>
</dbReference>
<dbReference type="EC" id="1.3.99.33" evidence="5"/>